<dbReference type="Pfam" id="PF07587">
    <property type="entry name" value="PSD1"/>
    <property type="match status" value="1"/>
</dbReference>
<evidence type="ECO:0000256" key="1">
    <source>
        <dbReference type="SAM" id="MobiDB-lite"/>
    </source>
</evidence>
<dbReference type="Gene3D" id="2.60.120.200">
    <property type="match status" value="1"/>
</dbReference>
<evidence type="ECO:0000259" key="4">
    <source>
        <dbReference type="Pfam" id="PF07587"/>
    </source>
</evidence>
<evidence type="ECO:0008006" key="7">
    <source>
        <dbReference type="Google" id="ProtNLM"/>
    </source>
</evidence>
<proteinExistence type="predicted"/>
<dbReference type="EMBL" id="WTPX01000026">
    <property type="protein sequence ID" value="NNJ25141.1"/>
    <property type="molecule type" value="Genomic_DNA"/>
</dbReference>
<feature type="domain" description="DUF1553" evidence="4">
    <location>
        <begin position="790"/>
        <end position="1044"/>
    </location>
</feature>
<comment type="caution">
    <text evidence="5">The sequence shown here is derived from an EMBL/GenBank/DDBJ whole genome shotgun (WGS) entry which is preliminary data.</text>
</comment>
<evidence type="ECO:0000313" key="5">
    <source>
        <dbReference type="EMBL" id="NNJ25141.1"/>
    </source>
</evidence>
<dbReference type="InterPro" id="IPR013320">
    <property type="entry name" value="ConA-like_dom_sf"/>
</dbReference>
<sequence>MYVEGYPIHRSVIEASTAVPFSAALLAAALLTPSAAPAAGDAPPDVLWDWTHSSHGTALGVAATGEFVAPIAGTLENTAEVSPENPPRLSPGADGFLRVRDTGPGSLLTIDEGEAFSVTATLFPEALEQGRYGHILCKGRTGAAGRPPNNQNYALRLQGKDGSAALSFLFADRAGEFHRWTSEGVIPCDGRAHRIAFTYTFGKPDSLRAFLNGTETAGVWDLGGATDKAPVTDDDDLWIGSAMGGSAGSTFKGAIGPLRLVRGVLSEEELTARPPILASRPPLRAPAGRVSVEVVTGVPGNARAWNFPLPGRSPDHYVQEAFGFPQVAHAYGPTGVREDRGAAFVVRTRGRTTLPAGDWELLVRSRSGARVFFDGDEVATVRFFTRSSSAHQPMYPPSKLTAPGLRSLRPGDAETTHRFTADGEPIAVRAEFYAGGNGRRRETGEAGLFVRPAPAEGEAGEPFRLLLPSVDDGSPFGPALTDGEWVAFTEEYAETMRQLDQTRRRAASAGETARWNARHDFTRDAYTPRADVPEPTQGLPENNAIDRFINATLAAEDVRPQPEADDAVFLRRAALDIVGRIPTTEEIDRFLADPADERRTNAVDRYLADDLGWADGWVGVWQDVLAENPTIVNPTLNNTGPFRAWLHEAFYDSLPADRFATELIRMKGSRYSGGLGGFELASQNDAPFAAKAHVLGQAFLATDMTCARCHDAPSRPFLQKDLFGIAAMLKRSPQTVPAGSSLPPDLVADAAVEVTLKPGESVAPAFTLEGLRDGDPAPELIDLFKAEKDTRERLALLVTDYQNRRFAEVMVNRLWTRYLGRGIVDTPHDWSFGEPSHPELLAYLADELVLSGYDLKHVTRLILNSHVYGRQIAEEYAERALFAGPTRQRMTAEQLVDSLFSASGKRLKAGLVTIDADGARNEKQGQNFGRPRRAWEFVSLSTDRDRESLTVPRAEPFVELLSAFGWRGSRPDPRNVRDDSPDVTQPALLENGVLGERFTRLSEDSRFTEFALAADSPEALAERTVRAIFTRPPTDHEASLFKELLSEGWNERTTGEPANPPHFLPNPGVTWTNQFLSEAANRQIELRRKVEAGDPPTARLTDDWRERYEDLLWALLNSPEFPFVP</sequence>
<evidence type="ECO:0000259" key="3">
    <source>
        <dbReference type="Pfam" id="PF07583"/>
    </source>
</evidence>
<evidence type="ECO:0000256" key="2">
    <source>
        <dbReference type="SAM" id="SignalP"/>
    </source>
</evidence>
<feature type="signal peptide" evidence="2">
    <location>
        <begin position="1"/>
        <end position="38"/>
    </location>
</feature>
<organism evidence="5 6">
    <name type="scientific">Alienimonas chondri</name>
    <dbReference type="NCBI Taxonomy" id="2681879"/>
    <lineage>
        <taxon>Bacteria</taxon>
        <taxon>Pseudomonadati</taxon>
        <taxon>Planctomycetota</taxon>
        <taxon>Planctomycetia</taxon>
        <taxon>Planctomycetales</taxon>
        <taxon>Planctomycetaceae</taxon>
        <taxon>Alienimonas</taxon>
    </lineage>
</organism>
<feature type="region of interest" description="Disordered" evidence="1">
    <location>
        <begin position="77"/>
        <end position="96"/>
    </location>
</feature>
<dbReference type="PANTHER" id="PTHR35889">
    <property type="entry name" value="CYCLOINULO-OLIGOSACCHARIDE FRUCTANOTRANSFERASE-RELATED"/>
    <property type="match status" value="1"/>
</dbReference>
<keyword evidence="6" id="KW-1185">Reference proteome</keyword>
<name>A0ABX1VDK3_9PLAN</name>
<evidence type="ECO:0000313" key="6">
    <source>
        <dbReference type="Proteomes" id="UP000609651"/>
    </source>
</evidence>
<feature type="chain" id="PRO_5047111643" description="DUF1553 domain-containing protein" evidence="2">
    <location>
        <begin position="39"/>
        <end position="1125"/>
    </location>
</feature>
<dbReference type="SUPFAM" id="SSF49899">
    <property type="entry name" value="Concanavalin A-like lectins/glucanases"/>
    <property type="match status" value="1"/>
</dbReference>
<keyword evidence="2" id="KW-0732">Signal</keyword>
<dbReference type="InterPro" id="IPR011444">
    <property type="entry name" value="DUF1549"/>
</dbReference>
<accession>A0ABX1VDK3</accession>
<protein>
    <recommendedName>
        <fullName evidence="7">DUF1553 domain-containing protein</fullName>
    </recommendedName>
</protein>
<dbReference type="Proteomes" id="UP000609651">
    <property type="component" value="Unassembled WGS sequence"/>
</dbReference>
<dbReference type="PANTHER" id="PTHR35889:SF3">
    <property type="entry name" value="F-BOX DOMAIN-CONTAINING PROTEIN"/>
    <property type="match status" value="1"/>
</dbReference>
<gene>
    <name evidence="5" type="ORF">LzC2_12040</name>
</gene>
<dbReference type="InterPro" id="IPR022655">
    <property type="entry name" value="DUF1553"/>
</dbReference>
<dbReference type="Pfam" id="PF07583">
    <property type="entry name" value="PSCyt2"/>
    <property type="match status" value="1"/>
</dbReference>
<reference evidence="5 6" key="1">
    <citation type="journal article" date="2020" name="Syst. Appl. Microbiol.">
        <title>Alienimonas chondri sp. nov., a novel planctomycete isolated from the biofilm of the red alga Chondrus crispus.</title>
        <authorList>
            <person name="Vitorino I."/>
            <person name="Albuquerque L."/>
            <person name="Wiegand S."/>
            <person name="Kallscheuer N."/>
            <person name="da Costa M.S."/>
            <person name="Lobo-da-Cunha A."/>
            <person name="Jogler C."/>
            <person name="Lage O.M."/>
        </authorList>
    </citation>
    <scope>NUCLEOTIDE SEQUENCE [LARGE SCALE GENOMIC DNA]</scope>
    <source>
        <strain evidence="5 6">LzC2</strain>
    </source>
</reference>
<feature type="domain" description="DUF1549" evidence="3">
    <location>
        <begin position="545"/>
        <end position="732"/>
    </location>
</feature>
<dbReference type="Pfam" id="PF13385">
    <property type="entry name" value="Laminin_G_3"/>
    <property type="match status" value="1"/>
</dbReference>